<dbReference type="Proteomes" id="UP000608071">
    <property type="component" value="Unassembled WGS sequence"/>
</dbReference>
<feature type="transmembrane region" description="Helical" evidence="1">
    <location>
        <begin position="9"/>
        <end position="27"/>
    </location>
</feature>
<name>A0ABR8ST01_9BACL</name>
<keyword evidence="1" id="KW-1133">Transmembrane helix</keyword>
<dbReference type="EMBL" id="JACSQL010000001">
    <property type="protein sequence ID" value="MBD7966622.1"/>
    <property type="molecule type" value="Genomic_DNA"/>
</dbReference>
<keyword evidence="3" id="KW-1185">Reference proteome</keyword>
<gene>
    <name evidence="2" type="ORF">H9647_00945</name>
</gene>
<evidence type="ECO:0000313" key="2">
    <source>
        <dbReference type="EMBL" id="MBD7966622.1"/>
    </source>
</evidence>
<evidence type="ECO:0000313" key="3">
    <source>
        <dbReference type="Proteomes" id="UP000608071"/>
    </source>
</evidence>
<proteinExistence type="predicted"/>
<sequence>MLRNRRKGTYFIFVAVLIGTLLIWFLFNMNSNNSSPIPPSPLVVEEPSYTDTYSVSTNSMRYETVQILEQYADLIVIGTPNQTIRKFL</sequence>
<comment type="caution">
    <text evidence="2">The sequence shown here is derived from an EMBL/GenBank/DDBJ whole genome shotgun (WGS) entry which is preliminary data.</text>
</comment>
<keyword evidence="1" id="KW-0812">Transmembrane</keyword>
<evidence type="ECO:0000256" key="1">
    <source>
        <dbReference type="SAM" id="Phobius"/>
    </source>
</evidence>
<accession>A0ABR8ST01</accession>
<dbReference type="RefSeq" id="WP_191797326.1">
    <property type="nucleotide sequence ID" value="NZ_JACSQL010000001.1"/>
</dbReference>
<organism evidence="2 3">
    <name type="scientific">Paenibacillus gallinarum</name>
    <dbReference type="NCBI Taxonomy" id="2762232"/>
    <lineage>
        <taxon>Bacteria</taxon>
        <taxon>Bacillati</taxon>
        <taxon>Bacillota</taxon>
        <taxon>Bacilli</taxon>
        <taxon>Bacillales</taxon>
        <taxon>Paenibacillaceae</taxon>
        <taxon>Paenibacillus</taxon>
    </lineage>
</organism>
<reference evidence="2 3" key="1">
    <citation type="submission" date="2020-08" db="EMBL/GenBank/DDBJ databases">
        <title>A Genomic Blueprint of the Chicken Gut Microbiome.</title>
        <authorList>
            <person name="Gilroy R."/>
            <person name="Ravi A."/>
            <person name="Getino M."/>
            <person name="Pursley I."/>
            <person name="Horton D.L."/>
            <person name="Alikhan N.-F."/>
            <person name="Baker D."/>
            <person name="Gharbi K."/>
            <person name="Hall N."/>
            <person name="Watson M."/>
            <person name="Adriaenssens E.M."/>
            <person name="Foster-Nyarko E."/>
            <person name="Jarju S."/>
            <person name="Secka A."/>
            <person name="Antonio M."/>
            <person name="Oren A."/>
            <person name="Chaudhuri R."/>
            <person name="La Ragione R.M."/>
            <person name="Hildebrand F."/>
            <person name="Pallen M.J."/>
        </authorList>
    </citation>
    <scope>NUCLEOTIDE SEQUENCE [LARGE SCALE GENOMIC DNA]</scope>
    <source>
        <strain evidence="2 3">Sa2BVA9</strain>
    </source>
</reference>
<keyword evidence="1" id="KW-0472">Membrane</keyword>
<protein>
    <submittedName>
        <fullName evidence="2">Uncharacterized protein</fullName>
    </submittedName>
</protein>